<evidence type="ECO:0000256" key="1">
    <source>
        <dbReference type="SAM" id="MobiDB-lite"/>
    </source>
</evidence>
<evidence type="ECO:0000313" key="3">
    <source>
        <dbReference type="EMBL" id="RVD84762.1"/>
    </source>
</evidence>
<feature type="region of interest" description="Disordered" evidence="1">
    <location>
        <begin position="144"/>
        <end position="226"/>
    </location>
</feature>
<sequence length="654" mass="70866">MTLRSFTYAALHYRDAYSDQYLFLSTPITKNVQGNTKRGRLAQLLRWCDQRHGLKDQGGKSDCWVRLLPILTTKSLQAKDLRLNRVFRCARFGCESDGLTSGMGSSSSIISTEGPNWQKNSASFLFGRMANRYSVRYEPVHTTDQPGLEVVDSPLPPPPDKLFQQLQHPSNDPAHSSPIPVASLGGNYPGSPQPPPPPPTEHYAQQGYAAGGGHPQFNGGPPAPEREDRICGLKRWVFFVLILAAVVVVAAAVGGGVGGALAGKNNNNNSAGQDNGGTATTTDTTTSAGPTSTTSAPPRLPTPGTFAAVKSSDPNQENYNSLTYLFQDVDTPDIWMWTIIRGQDWIQIGKLEGLDPPPRLNSSIAAVQAPDGDTISLFYTAENGTLYDAIGSPQGTRWRMGTLAPLTNYGVLVSEGSGMGASWWGNKDDNGPGYRIRIYYVDRAAARVRELAYDANKTPRWFITDQQLETCSPQAKVTIAHLPPENSTSTRQETAHLFYEGRNGNLRHFPGYDGTWDSSYAETIPQSSIPSGAYITASIYVNEASNHTIRLWYLDASGRLSVISGLGQSKKAFPDFDNLGTFDTRAIVSSSTTNYISLGQVEGGSIAVVGWVEGGEQVRIYYQANIRGNGGKNGAVEIAGTNGWQSKVLEIEEL</sequence>
<dbReference type="OrthoDB" id="5331272at2759"/>
<dbReference type="GeneID" id="93588799"/>
<name>A0A437A151_ARTFL</name>
<feature type="compositionally biased region" description="Polar residues" evidence="1">
    <location>
        <begin position="164"/>
        <end position="174"/>
    </location>
</feature>
<dbReference type="AlphaFoldDB" id="A0A437A151"/>
<feature type="region of interest" description="Disordered" evidence="1">
    <location>
        <begin position="262"/>
        <end position="313"/>
    </location>
</feature>
<dbReference type="RefSeq" id="XP_067490306.1">
    <property type="nucleotide sequence ID" value="XM_067635924.1"/>
</dbReference>
<proteinExistence type="predicted"/>
<evidence type="ECO:0000256" key="2">
    <source>
        <dbReference type="SAM" id="Phobius"/>
    </source>
</evidence>
<dbReference type="STRING" id="97331.A0A437A151"/>
<keyword evidence="2" id="KW-0812">Transmembrane</keyword>
<keyword evidence="2" id="KW-0472">Membrane</keyword>
<organism evidence="3 4">
    <name type="scientific">Arthrobotrys flagrans</name>
    <name type="common">Nematode-trapping fungus</name>
    <name type="synonym">Trichothecium flagrans</name>
    <dbReference type="NCBI Taxonomy" id="97331"/>
    <lineage>
        <taxon>Eukaryota</taxon>
        <taxon>Fungi</taxon>
        <taxon>Dikarya</taxon>
        <taxon>Ascomycota</taxon>
        <taxon>Pezizomycotina</taxon>
        <taxon>Orbiliomycetes</taxon>
        <taxon>Orbiliales</taxon>
        <taxon>Orbiliaceae</taxon>
        <taxon>Arthrobotrys</taxon>
    </lineage>
</organism>
<dbReference type="Proteomes" id="UP000283090">
    <property type="component" value="Unassembled WGS sequence"/>
</dbReference>
<feature type="transmembrane region" description="Helical" evidence="2">
    <location>
        <begin position="236"/>
        <end position="261"/>
    </location>
</feature>
<feature type="compositionally biased region" description="Pro residues" evidence="1">
    <location>
        <begin position="191"/>
        <end position="200"/>
    </location>
</feature>
<dbReference type="SUPFAM" id="SSF89372">
    <property type="entry name" value="Fucose-specific lectin"/>
    <property type="match status" value="1"/>
</dbReference>
<comment type="caution">
    <text evidence="3">The sequence shown here is derived from an EMBL/GenBank/DDBJ whole genome shotgun (WGS) entry which is preliminary data.</text>
</comment>
<evidence type="ECO:0000313" key="4">
    <source>
        <dbReference type="Proteomes" id="UP000283090"/>
    </source>
</evidence>
<protein>
    <recommendedName>
        <fullName evidence="5">Fucose-specific lectin</fullName>
    </recommendedName>
</protein>
<reference evidence="3 4" key="1">
    <citation type="submission" date="2019-01" db="EMBL/GenBank/DDBJ databases">
        <title>Intercellular communication is required for trap formation in the nematode-trapping fungus Duddingtonia flagrans.</title>
        <authorList>
            <person name="Youssar L."/>
            <person name="Wernet V."/>
            <person name="Hensel N."/>
            <person name="Hildebrandt H.-G."/>
            <person name="Fischer R."/>
        </authorList>
    </citation>
    <scope>NUCLEOTIDE SEQUENCE [LARGE SCALE GENOMIC DNA]</scope>
    <source>
        <strain evidence="3 4">CBS H-5679</strain>
    </source>
</reference>
<feature type="compositionally biased region" description="Low complexity" evidence="1">
    <location>
        <begin position="262"/>
        <end position="297"/>
    </location>
</feature>
<evidence type="ECO:0008006" key="5">
    <source>
        <dbReference type="Google" id="ProtNLM"/>
    </source>
</evidence>
<dbReference type="VEuPathDB" id="FungiDB:DFL_006488"/>
<keyword evidence="2" id="KW-1133">Transmembrane helix</keyword>
<accession>A0A437A151</accession>
<dbReference type="EMBL" id="SAEB01000007">
    <property type="protein sequence ID" value="RVD84762.1"/>
    <property type="molecule type" value="Genomic_DNA"/>
</dbReference>
<keyword evidence="4" id="KW-1185">Reference proteome</keyword>
<dbReference type="Gene3D" id="2.120.10.70">
    <property type="entry name" value="Fucose-specific lectin"/>
    <property type="match status" value="1"/>
</dbReference>
<gene>
    <name evidence="3" type="ORF">DFL_006488</name>
</gene>